<accession>A0A9D2MSF9</accession>
<dbReference type="Pfam" id="PF17774">
    <property type="entry name" value="YlmH_RBD"/>
    <property type="match status" value="1"/>
</dbReference>
<sequence>MFTFTGFLSLAEQDVLHRAAAKAGVRPSLFGGAEYAERQMARFGDPEELGYEEPFPIVCLCVEPLMEKFAEDFSHRDFLGAVLNTGIDRSAVGDIFPEEKRAYLFCTDAIAPWLEENLTRVRHTRVRCRRVEDVKDLPGPVLVYREEHVASPRCDGVVAAVWNLSRSKSLELFRQKKVFVNGRQMENNSCQLKEGDRVSVRGYGKFFFRGEKHLSRKGKPVVGIDLFA</sequence>
<evidence type="ECO:0000313" key="4">
    <source>
        <dbReference type="Proteomes" id="UP000886883"/>
    </source>
</evidence>
<comment type="caution">
    <text evidence="3">The sequence shown here is derived from an EMBL/GenBank/DDBJ whole genome shotgun (WGS) entry which is preliminary data.</text>
</comment>
<proteinExistence type="predicted"/>
<dbReference type="InterPro" id="IPR012677">
    <property type="entry name" value="Nucleotide-bd_a/b_plait_sf"/>
</dbReference>
<evidence type="ECO:0000259" key="2">
    <source>
        <dbReference type="Pfam" id="PF17774"/>
    </source>
</evidence>
<gene>
    <name evidence="3" type="ORF">H9763_08925</name>
</gene>
<dbReference type="InterPro" id="IPR040591">
    <property type="entry name" value="RqcP2_RBD"/>
</dbReference>
<dbReference type="Gene3D" id="3.30.70.330">
    <property type="match status" value="1"/>
</dbReference>
<dbReference type="InterPro" id="IPR036986">
    <property type="entry name" value="S4_RNA-bd_sf"/>
</dbReference>
<evidence type="ECO:0000313" key="3">
    <source>
        <dbReference type="EMBL" id="HJB91571.1"/>
    </source>
</evidence>
<reference evidence="3" key="2">
    <citation type="submission" date="2021-04" db="EMBL/GenBank/DDBJ databases">
        <authorList>
            <person name="Gilroy R."/>
        </authorList>
    </citation>
    <scope>NUCLEOTIDE SEQUENCE</scope>
    <source>
        <strain evidence="3">USAMLcec3-2134</strain>
    </source>
</reference>
<feature type="domain" description="Ribosome-associated protein quality control protein P2 RNA-binding" evidence="2">
    <location>
        <begin position="67"/>
        <end position="131"/>
    </location>
</feature>
<evidence type="ECO:0000256" key="1">
    <source>
        <dbReference type="PROSITE-ProRule" id="PRU00182"/>
    </source>
</evidence>
<dbReference type="CDD" id="cd00165">
    <property type="entry name" value="S4"/>
    <property type="match status" value="1"/>
</dbReference>
<dbReference type="Gene3D" id="3.10.290.10">
    <property type="entry name" value="RNA-binding S4 domain"/>
    <property type="match status" value="1"/>
</dbReference>
<organism evidence="3 4">
    <name type="scientific">Candidatus Eisenbergiella merdigallinarum</name>
    <dbReference type="NCBI Taxonomy" id="2838552"/>
    <lineage>
        <taxon>Bacteria</taxon>
        <taxon>Bacillati</taxon>
        <taxon>Bacillota</taxon>
        <taxon>Clostridia</taxon>
        <taxon>Lachnospirales</taxon>
        <taxon>Lachnospiraceae</taxon>
        <taxon>Eisenbergiella</taxon>
    </lineage>
</organism>
<keyword evidence="1" id="KW-0694">RNA-binding</keyword>
<reference evidence="3" key="1">
    <citation type="journal article" date="2021" name="PeerJ">
        <title>Extensive microbial diversity within the chicken gut microbiome revealed by metagenomics and culture.</title>
        <authorList>
            <person name="Gilroy R."/>
            <person name="Ravi A."/>
            <person name="Getino M."/>
            <person name="Pursley I."/>
            <person name="Horton D.L."/>
            <person name="Alikhan N.F."/>
            <person name="Baker D."/>
            <person name="Gharbi K."/>
            <person name="Hall N."/>
            <person name="Watson M."/>
            <person name="Adriaenssens E.M."/>
            <person name="Foster-Nyarko E."/>
            <person name="Jarju S."/>
            <person name="Secka A."/>
            <person name="Antonio M."/>
            <person name="Oren A."/>
            <person name="Chaudhuri R.R."/>
            <person name="La Ragione R."/>
            <person name="Hildebrand F."/>
            <person name="Pallen M.J."/>
        </authorList>
    </citation>
    <scope>NUCLEOTIDE SEQUENCE</scope>
    <source>
        <strain evidence="3">USAMLcec3-2134</strain>
    </source>
</reference>
<dbReference type="SUPFAM" id="SSF55174">
    <property type="entry name" value="Alpha-L RNA-binding motif"/>
    <property type="match status" value="1"/>
</dbReference>
<dbReference type="EMBL" id="DWXE01000033">
    <property type="protein sequence ID" value="HJB91571.1"/>
    <property type="molecule type" value="Genomic_DNA"/>
</dbReference>
<dbReference type="GO" id="GO:0003723">
    <property type="term" value="F:RNA binding"/>
    <property type="evidence" value="ECO:0007669"/>
    <property type="project" value="UniProtKB-KW"/>
</dbReference>
<dbReference type="PROSITE" id="PS50889">
    <property type="entry name" value="S4"/>
    <property type="match status" value="1"/>
</dbReference>
<name>A0A9D2MSF9_9FIRM</name>
<protein>
    <recommendedName>
        <fullName evidence="2">Ribosome-associated protein quality control protein P2 RNA-binding domain-containing protein</fullName>
    </recommendedName>
</protein>
<dbReference type="AlphaFoldDB" id="A0A9D2MSF9"/>
<dbReference type="Proteomes" id="UP000886883">
    <property type="component" value="Unassembled WGS sequence"/>
</dbReference>